<sequence>MSLCRVFVTVPIQCRRRTSLNPIRGFSTTAVSRVDEESNAHSRIDNFIWQLKLTCCLTGVAASIYSAYVFISSGYDIERSKRKVIGHYYSIKYGPSLPKRVEALINSRYNACLNSKVLDYVARYFIKFDLLKENGFTRRDAILFLEGLGIEEKHPLVEQFIAGGVGESRDHRIVSGCSLQEFAELLESLVLENRINGGDEIEGNIKTELEKIVGDDVASCGAPRKFRLNNPILWHHTSQLTKELRKYVEADVQAAKTLDLENEIRRLNRAIDQLDRISKSRGLSDAERKRKVSIEDELEMLRAELAKEHNVANKLRLM</sequence>
<evidence type="ECO:0000256" key="1">
    <source>
        <dbReference type="SAM" id="Coils"/>
    </source>
</evidence>
<name>S6CAL5_BABBO</name>
<gene>
    <name evidence="2" type="primary">BBOV_IV001750</name>
</gene>
<proteinExistence type="evidence at transcript level"/>
<dbReference type="VEuPathDB" id="PiroplasmaDB:BBOV_IV001750"/>
<dbReference type="EMBL" id="AK442121">
    <property type="protein sequence ID" value="BAN65915.1"/>
    <property type="molecule type" value="mRNA"/>
</dbReference>
<protein>
    <submittedName>
        <fullName evidence="2">Uncharacterized protein</fullName>
    </submittedName>
</protein>
<organism evidence="2">
    <name type="scientific">Babesia bovis</name>
    <dbReference type="NCBI Taxonomy" id="5865"/>
    <lineage>
        <taxon>Eukaryota</taxon>
        <taxon>Sar</taxon>
        <taxon>Alveolata</taxon>
        <taxon>Apicomplexa</taxon>
        <taxon>Aconoidasida</taxon>
        <taxon>Piroplasmida</taxon>
        <taxon>Babesiidae</taxon>
        <taxon>Babesia</taxon>
    </lineage>
</organism>
<keyword evidence="1" id="KW-0175">Coiled coil</keyword>
<feature type="coiled-coil region" evidence="1">
    <location>
        <begin position="257"/>
        <end position="311"/>
    </location>
</feature>
<dbReference type="AlphaFoldDB" id="S6CAL5"/>
<accession>S6CAL5</accession>
<reference evidence="2" key="1">
    <citation type="journal article" date="2014" name="BMC Genomics">
        <title>The Babesia bovis gene and promoter model: an update from full-length EST analysis.</title>
        <authorList>
            <person name="Yamagishi J."/>
            <person name="Wakaguri H."/>
            <person name="Yokoyama N."/>
            <person name="Yamashita R."/>
            <person name="Suzuki Y."/>
            <person name="Xuan X."/>
            <person name="Igarashi I."/>
        </authorList>
    </citation>
    <scope>NUCLEOTIDE SEQUENCE</scope>
    <source>
        <strain evidence="2">Texas</strain>
    </source>
</reference>
<evidence type="ECO:0000313" key="2">
    <source>
        <dbReference type="EMBL" id="BAN65915.1"/>
    </source>
</evidence>